<comment type="caution">
    <text evidence="2">The sequence shown here is derived from an EMBL/GenBank/DDBJ whole genome shotgun (WGS) entry which is preliminary data.</text>
</comment>
<dbReference type="Proteomes" id="UP001293593">
    <property type="component" value="Unassembled WGS sequence"/>
</dbReference>
<evidence type="ECO:0000256" key="1">
    <source>
        <dbReference type="SAM" id="MobiDB-lite"/>
    </source>
</evidence>
<evidence type="ECO:0008006" key="4">
    <source>
        <dbReference type="Google" id="ProtNLM"/>
    </source>
</evidence>
<dbReference type="GO" id="GO:0005737">
    <property type="term" value="C:cytoplasm"/>
    <property type="evidence" value="ECO:0007669"/>
    <property type="project" value="TreeGrafter"/>
</dbReference>
<evidence type="ECO:0000313" key="2">
    <source>
        <dbReference type="EMBL" id="KAK4282135.1"/>
    </source>
</evidence>
<dbReference type="InterPro" id="IPR011013">
    <property type="entry name" value="Gal_mutarotase_sf_dom"/>
</dbReference>
<dbReference type="EMBL" id="JAWXYG010000002">
    <property type="protein sequence ID" value="KAK4282135.1"/>
    <property type="molecule type" value="Genomic_DNA"/>
</dbReference>
<evidence type="ECO:0000313" key="3">
    <source>
        <dbReference type="Proteomes" id="UP001293593"/>
    </source>
</evidence>
<proteinExistence type="predicted"/>
<dbReference type="GO" id="GO:0047938">
    <property type="term" value="F:glucose-6-phosphate 1-epimerase activity"/>
    <property type="evidence" value="ECO:0007669"/>
    <property type="project" value="TreeGrafter"/>
</dbReference>
<feature type="compositionally biased region" description="Polar residues" evidence="1">
    <location>
        <begin position="280"/>
        <end position="292"/>
    </location>
</feature>
<dbReference type="InterPro" id="IPR014718">
    <property type="entry name" value="GH-type_carb-bd"/>
</dbReference>
<protein>
    <recommendedName>
        <fullName evidence="4">Protein NDH-DEPENDENT CYCLIC ELECTRON FLOW 5</fullName>
    </recommendedName>
</protein>
<dbReference type="Gene3D" id="2.70.98.10">
    <property type="match status" value="1"/>
</dbReference>
<dbReference type="AlphaFoldDB" id="A0AAE1N2Q2"/>
<reference evidence="2" key="1">
    <citation type="submission" date="2023-10" db="EMBL/GenBank/DDBJ databases">
        <title>Chromosome-level genome of the transformable northern wattle, Acacia crassicarpa.</title>
        <authorList>
            <person name="Massaro I."/>
            <person name="Sinha N.R."/>
            <person name="Poethig S."/>
            <person name="Leichty A.R."/>
        </authorList>
    </citation>
    <scope>NUCLEOTIDE SEQUENCE</scope>
    <source>
        <strain evidence="2">Acra3RX</strain>
        <tissue evidence="2">Leaf</tissue>
    </source>
</reference>
<keyword evidence="3" id="KW-1185">Reference proteome</keyword>
<dbReference type="SUPFAM" id="SSF74650">
    <property type="entry name" value="Galactose mutarotase-like"/>
    <property type="match status" value="1"/>
</dbReference>
<dbReference type="PANTHER" id="PTHR11122">
    <property type="entry name" value="APOSPORY-ASSOCIATED PROTEIN C-RELATED"/>
    <property type="match status" value="1"/>
</dbReference>
<gene>
    <name evidence="2" type="ORF">QN277_013547</name>
</gene>
<feature type="region of interest" description="Disordered" evidence="1">
    <location>
        <begin position="279"/>
        <end position="301"/>
    </location>
</feature>
<dbReference type="PANTHER" id="PTHR11122:SF15">
    <property type="entry name" value="PROTEIN NDH-DEPENDENT CYCLIC ELECTRON FLOW 5"/>
    <property type="match status" value="1"/>
</dbReference>
<organism evidence="2 3">
    <name type="scientific">Acacia crassicarpa</name>
    <name type="common">northern wattle</name>
    <dbReference type="NCBI Taxonomy" id="499986"/>
    <lineage>
        <taxon>Eukaryota</taxon>
        <taxon>Viridiplantae</taxon>
        <taxon>Streptophyta</taxon>
        <taxon>Embryophyta</taxon>
        <taxon>Tracheophyta</taxon>
        <taxon>Spermatophyta</taxon>
        <taxon>Magnoliopsida</taxon>
        <taxon>eudicotyledons</taxon>
        <taxon>Gunneridae</taxon>
        <taxon>Pentapetalae</taxon>
        <taxon>rosids</taxon>
        <taxon>fabids</taxon>
        <taxon>Fabales</taxon>
        <taxon>Fabaceae</taxon>
        <taxon>Caesalpinioideae</taxon>
        <taxon>mimosoid clade</taxon>
        <taxon>Acacieae</taxon>
        <taxon>Acacia</taxon>
    </lineage>
</organism>
<sequence>MAMASSSLFPPLNFPPTLIPNPARQTTHTCFPCTSYLPHNHHSKREFPIALVASVPYQPLNVDYLEGEFSGHGVTFEGVGESCVAKMELQNGSTATLMLPSGLITSYKSPMWHGEKMELMHTTVSEGEDGEAIIQGGVSLNFNFQTDDGQVSLSPTNWVLHDIKGNPAESIQVELISRTSEDMVELRYTVNLRKDTLGTELEVTNLRSMPIQMTGSVLSHLTVSTPDATYAVGLERSNYCSQPPIASEFFLSPPDFSQEGLGKIWNFLAQKQIFPRRGTKNQNFNEAESSQLEGDEDADTDNEEMDNYKHLGEQISLVYTNAPRSFSVIDRGRRNSVLVGRNGFAEMYLFSPGSSVEIYGKYAYICVGQAAVLKPILLRPEGVWIGGQRIHNPNQ</sequence>
<accession>A0AAE1N2Q2</accession>
<name>A0AAE1N2Q2_9FABA</name>
<dbReference type="GO" id="GO:0005975">
    <property type="term" value="P:carbohydrate metabolic process"/>
    <property type="evidence" value="ECO:0007669"/>
    <property type="project" value="InterPro"/>
</dbReference>
<dbReference type="GO" id="GO:0030246">
    <property type="term" value="F:carbohydrate binding"/>
    <property type="evidence" value="ECO:0007669"/>
    <property type="project" value="InterPro"/>
</dbReference>